<name>A0A4Y7KB60_PAPSO</name>
<accession>A0A4Y7KB60</accession>
<protein>
    <submittedName>
        <fullName evidence="2">Uncharacterized protein</fullName>
    </submittedName>
</protein>
<dbReference type="EMBL" id="CM010721">
    <property type="protein sequence ID" value="RZC69248.1"/>
    <property type="molecule type" value="Genomic_DNA"/>
</dbReference>
<dbReference type="AlphaFoldDB" id="A0A4Y7KB60"/>
<keyword evidence="3" id="KW-1185">Reference proteome</keyword>
<evidence type="ECO:0000256" key="1">
    <source>
        <dbReference type="SAM" id="MobiDB-lite"/>
    </source>
</evidence>
<dbReference type="Proteomes" id="UP000316621">
    <property type="component" value="Chromosome 7"/>
</dbReference>
<sequence length="184" mass="20831">MVPKKSFFLRKEGLRGLRDTGIEEKTRKRRLSLRTVNCKGKANNLFFSANPEKLLSSTVPLLSMLEADCREISKNVQDGHWSQLNKRKVHEEFEDAGPIACGDDFLIISRMECSRKQVHEEFEDADPASNCSEGNKSIVLAPFSGERVIVQALMATQNCPWRNPAKRSVKPQELMAAPKSTQRR</sequence>
<reference evidence="2 3" key="1">
    <citation type="journal article" date="2018" name="Science">
        <title>The opium poppy genome and morphinan production.</title>
        <authorList>
            <person name="Guo L."/>
            <person name="Winzer T."/>
            <person name="Yang X."/>
            <person name="Li Y."/>
            <person name="Ning Z."/>
            <person name="He Z."/>
            <person name="Teodor R."/>
            <person name="Lu Y."/>
            <person name="Bowser T.A."/>
            <person name="Graham I.A."/>
            <person name="Ye K."/>
        </authorList>
    </citation>
    <scope>NUCLEOTIDE SEQUENCE [LARGE SCALE GENOMIC DNA]</scope>
    <source>
        <strain evidence="3">cv. HN1</strain>
        <tissue evidence="2">Leaves</tissue>
    </source>
</reference>
<organism evidence="2 3">
    <name type="scientific">Papaver somniferum</name>
    <name type="common">Opium poppy</name>
    <dbReference type="NCBI Taxonomy" id="3469"/>
    <lineage>
        <taxon>Eukaryota</taxon>
        <taxon>Viridiplantae</taxon>
        <taxon>Streptophyta</taxon>
        <taxon>Embryophyta</taxon>
        <taxon>Tracheophyta</taxon>
        <taxon>Spermatophyta</taxon>
        <taxon>Magnoliopsida</taxon>
        <taxon>Ranunculales</taxon>
        <taxon>Papaveraceae</taxon>
        <taxon>Papaveroideae</taxon>
        <taxon>Papaver</taxon>
    </lineage>
</organism>
<feature type="region of interest" description="Disordered" evidence="1">
    <location>
        <begin position="162"/>
        <end position="184"/>
    </location>
</feature>
<evidence type="ECO:0000313" key="2">
    <source>
        <dbReference type="EMBL" id="RZC69248.1"/>
    </source>
</evidence>
<gene>
    <name evidence="2" type="ORF">C5167_032331</name>
</gene>
<evidence type="ECO:0000313" key="3">
    <source>
        <dbReference type="Proteomes" id="UP000316621"/>
    </source>
</evidence>
<proteinExistence type="predicted"/>
<dbReference type="Gramene" id="RZC69248">
    <property type="protein sequence ID" value="RZC69248"/>
    <property type="gene ID" value="C5167_032331"/>
</dbReference>